<dbReference type="GO" id="GO:0007623">
    <property type="term" value="P:circadian rhythm"/>
    <property type="evidence" value="ECO:0007669"/>
    <property type="project" value="UniProtKB-ARBA"/>
</dbReference>
<dbReference type="GO" id="GO:0005615">
    <property type="term" value="C:extracellular space"/>
    <property type="evidence" value="ECO:0007669"/>
    <property type="project" value="TreeGrafter"/>
</dbReference>
<dbReference type="PANTHER" id="PTHR11008:SF32">
    <property type="entry name" value="CIRCADIAN CLOCK-CONTROLLED PROTEIN DAYWAKE-RELATED"/>
    <property type="match status" value="1"/>
</dbReference>
<evidence type="ECO:0000256" key="1">
    <source>
        <dbReference type="ARBA" id="ARBA00022729"/>
    </source>
</evidence>
<keyword evidence="6" id="KW-1185">Reference proteome</keyword>
<dbReference type="Pfam" id="PF06585">
    <property type="entry name" value="JHBP"/>
    <property type="match status" value="1"/>
</dbReference>
<dbReference type="AlphaFoldDB" id="A0AAW1D469"/>
<evidence type="ECO:0008006" key="7">
    <source>
        <dbReference type="Google" id="ProtNLM"/>
    </source>
</evidence>
<dbReference type="InterPro" id="IPR038606">
    <property type="entry name" value="To_sf"/>
</dbReference>
<keyword evidence="1 4" id="KW-0732">Signal</keyword>
<dbReference type="Gene3D" id="3.15.10.30">
    <property type="entry name" value="Haemolymph juvenile hormone binding protein"/>
    <property type="match status" value="1"/>
</dbReference>
<proteinExistence type="inferred from homology"/>
<accession>A0AAW1D469</accession>
<keyword evidence="2" id="KW-0090">Biological rhythms</keyword>
<dbReference type="PANTHER" id="PTHR11008">
    <property type="entry name" value="PROTEIN TAKEOUT-LIKE PROTEIN"/>
    <property type="match status" value="1"/>
</dbReference>
<name>A0AAW1D469_9HEMI</name>
<feature type="signal peptide" evidence="4">
    <location>
        <begin position="1"/>
        <end position="27"/>
    </location>
</feature>
<dbReference type="Proteomes" id="UP001461498">
    <property type="component" value="Unassembled WGS sequence"/>
</dbReference>
<evidence type="ECO:0000313" key="5">
    <source>
        <dbReference type="EMBL" id="KAK9504734.1"/>
    </source>
</evidence>
<reference evidence="5 6" key="1">
    <citation type="submission" date="2022-12" db="EMBL/GenBank/DDBJ databases">
        <title>Chromosome-level genome assembly of true bugs.</title>
        <authorList>
            <person name="Ma L."/>
            <person name="Li H."/>
        </authorList>
    </citation>
    <scope>NUCLEOTIDE SEQUENCE [LARGE SCALE GENOMIC DNA]</scope>
    <source>
        <strain evidence="5">Lab_2022b</strain>
    </source>
</reference>
<dbReference type="EMBL" id="JAPXFL010000007">
    <property type="protein sequence ID" value="KAK9504734.1"/>
    <property type="molecule type" value="Genomic_DNA"/>
</dbReference>
<dbReference type="FunFam" id="3.15.10.30:FF:000001">
    <property type="entry name" value="Takeout-like protein 1"/>
    <property type="match status" value="1"/>
</dbReference>
<evidence type="ECO:0000256" key="4">
    <source>
        <dbReference type="SAM" id="SignalP"/>
    </source>
</evidence>
<dbReference type="SMART" id="SM00700">
    <property type="entry name" value="JHBP"/>
    <property type="match status" value="1"/>
</dbReference>
<feature type="chain" id="PRO_5043317949" description="Protein takeout" evidence="4">
    <location>
        <begin position="28"/>
        <end position="255"/>
    </location>
</feature>
<protein>
    <recommendedName>
        <fullName evidence="7">Protein takeout</fullName>
    </recommendedName>
</protein>
<organism evidence="5 6">
    <name type="scientific">Rhynocoris fuscipes</name>
    <dbReference type="NCBI Taxonomy" id="488301"/>
    <lineage>
        <taxon>Eukaryota</taxon>
        <taxon>Metazoa</taxon>
        <taxon>Ecdysozoa</taxon>
        <taxon>Arthropoda</taxon>
        <taxon>Hexapoda</taxon>
        <taxon>Insecta</taxon>
        <taxon>Pterygota</taxon>
        <taxon>Neoptera</taxon>
        <taxon>Paraneoptera</taxon>
        <taxon>Hemiptera</taxon>
        <taxon>Heteroptera</taxon>
        <taxon>Panheteroptera</taxon>
        <taxon>Cimicomorpha</taxon>
        <taxon>Reduviidae</taxon>
        <taxon>Harpactorinae</taxon>
        <taxon>Harpactorini</taxon>
        <taxon>Rhynocoris</taxon>
    </lineage>
</organism>
<dbReference type="InterPro" id="IPR010562">
    <property type="entry name" value="Haemolymph_juvenile_hormone-bd"/>
</dbReference>
<evidence type="ECO:0000256" key="2">
    <source>
        <dbReference type="ARBA" id="ARBA00023108"/>
    </source>
</evidence>
<evidence type="ECO:0000313" key="6">
    <source>
        <dbReference type="Proteomes" id="UP001461498"/>
    </source>
</evidence>
<evidence type="ECO:0000256" key="3">
    <source>
        <dbReference type="ARBA" id="ARBA00060902"/>
    </source>
</evidence>
<gene>
    <name evidence="5" type="ORF">O3M35_011000</name>
</gene>
<comment type="similarity">
    <text evidence="3">Belongs to the TO family.</text>
</comment>
<comment type="caution">
    <text evidence="5">The sequence shown here is derived from an EMBL/GenBank/DDBJ whole genome shotgun (WGS) entry which is preliminary data.</text>
</comment>
<sequence length="255" mass="28877">MSRADCYTLTICSLLFAVNIFTDETEASKLPKTWKICKKSDPNMNECLKEAVNMAVHELTQGGNPSLGVLSMDPLRMNTLSIKQGTGPVSINLDFTEIDVIGLKNFEVMNIRTDWKDMDIEGRVKSQLVLDGKYKIDGKVLVLPVTGEGHCRIIFDNIHTKAHKKLKETSKNGKRYYEVTGEEFEFDVDKVHLHFDNLFNGDKTLGDTTNAFINENWKEIFMELKPSISTIFGTLFKEISNRIFSKITVEELSPA</sequence>